<evidence type="ECO:0000256" key="5">
    <source>
        <dbReference type="ARBA" id="ARBA00022741"/>
    </source>
</evidence>
<keyword evidence="6 13" id="KW-0067">ATP-binding</keyword>
<keyword evidence="7 13" id="KW-0460">Magnesium</keyword>
<feature type="domain" description="NAD/GMP synthase" evidence="16">
    <location>
        <begin position="26"/>
        <end position="266"/>
    </location>
</feature>
<comment type="subunit">
    <text evidence="2 13">Homodimer.</text>
</comment>
<evidence type="ECO:0000313" key="18">
    <source>
        <dbReference type="Proteomes" id="UP000243884"/>
    </source>
</evidence>
<evidence type="ECO:0000256" key="13">
    <source>
        <dbReference type="HAMAP-Rule" id="MF_00193"/>
    </source>
</evidence>
<feature type="binding site" evidence="13">
    <location>
        <begin position="47"/>
        <end position="54"/>
    </location>
    <ligand>
        <name>ATP</name>
        <dbReference type="ChEBI" id="CHEBI:30616"/>
    </ligand>
</feature>
<evidence type="ECO:0000256" key="10">
    <source>
        <dbReference type="ARBA" id="ARBA00055966"/>
    </source>
</evidence>
<dbReference type="Gene3D" id="3.40.50.620">
    <property type="entry name" value="HUPs"/>
    <property type="match status" value="1"/>
</dbReference>
<keyword evidence="4 13" id="KW-0479">Metal-binding</keyword>
<comment type="function">
    <text evidence="10 13">Catalyzes the ATP-dependent amidation of deamido-NAD to form NAD. Uses ammonia as a nitrogen source.</text>
</comment>
<name>A0A1W1Z681_9LACT</name>
<reference evidence="18" key="1">
    <citation type="submission" date="2017-04" db="EMBL/GenBank/DDBJ databases">
        <authorList>
            <person name="Varghese N."/>
            <person name="Submissions S."/>
        </authorList>
    </citation>
    <scope>NUCLEOTIDE SEQUENCE [LARGE SCALE GENOMIC DNA]</scope>
    <source>
        <strain evidence="18">DSM 21500</strain>
    </source>
</reference>
<sequence>MRPLQAEIKAALKVSQTIQPEEELDRSIHLLTDYLTRFSFLKTLVLGISGGQDSTLAGWICQKAIEKMRTTTGDDEYRFIAVKLPYGEQADAQDVEDALNFMHPDQIVTVNIKPATDALVQTLANDGQLISDFNKGNIKARERMVAQYAIAGEHQGVVVGTDHAAEAVTGFYTKFGDGAADIMPLWRLTKRQGRQLLQTLNCPKHLYEKTPTADLEDLKPGYADEEALGVSYEAIDDYLEGYEVSDETAEVIESLYQKSAHKRQLPINLYDNWWQ</sequence>
<feature type="binding site" evidence="13">
    <location>
        <position position="161"/>
    </location>
    <ligand>
        <name>ATP</name>
        <dbReference type="ChEBI" id="CHEBI:30616"/>
    </ligand>
</feature>
<comment type="similarity">
    <text evidence="1 13 14">Belongs to the NAD synthetase family.</text>
</comment>
<keyword evidence="5 13" id="KW-0547">Nucleotide-binding</keyword>
<dbReference type="Proteomes" id="UP000243884">
    <property type="component" value="Unassembled WGS sequence"/>
</dbReference>
<evidence type="ECO:0000256" key="6">
    <source>
        <dbReference type="ARBA" id="ARBA00022840"/>
    </source>
</evidence>
<evidence type="ECO:0000256" key="8">
    <source>
        <dbReference type="ARBA" id="ARBA00023027"/>
    </source>
</evidence>
<gene>
    <name evidence="13" type="primary">nadE</name>
    <name evidence="17" type="ORF">SAMN04487984_1155</name>
</gene>
<dbReference type="GO" id="GO:0009435">
    <property type="term" value="P:NAD+ biosynthetic process"/>
    <property type="evidence" value="ECO:0007669"/>
    <property type="project" value="UniProtKB-UniRule"/>
</dbReference>
<comment type="pathway">
    <text evidence="13">Cofactor biosynthesis; NAD(+) biosynthesis; NAD(+) from deamido-NAD(+) (ammonia route): step 1/1.</text>
</comment>
<evidence type="ECO:0000256" key="7">
    <source>
        <dbReference type="ARBA" id="ARBA00022842"/>
    </source>
</evidence>
<evidence type="ECO:0000256" key="9">
    <source>
        <dbReference type="ARBA" id="ARBA00051206"/>
    </source>
</evidence>
<dbReference type="Pfam" id="PF02540">
    <property type="entry name" value="NAD_synthase"/>
    <property type="match status" value="1"/>
</dbReference>
<dbReference type="GO" id="GO:0046872">
    <property type="term" value="F:metal ion binding"/>
    <property type="evidence" value="ECO:0007669"/>
    <property type="project" value="UniProtKB-KW"/>
</dbReference>
<organism evidence="17 18">
    <name type="scientific">Aerococcus suis</name>
    <dbReference type="NCBI Taxonomy" id="371602"/>
    <lineage>
        <taxon>Bacteria</taxon>
        <taxon>Bacillati</taxon>
        <taxon>Bacillota</taxon>
        <taxon>Bacilli</taxon>
        <taxon>Lactobacillales</taxon>
        <taxon>Aerococcaceae</taxon>
        <taxon>Aerococcus</taxon>
    </lineage>
</organism>
<dbReference type="GO" id="GO:0008795">
    <property type="term" value="F:NAD+ synthase activity"/>
    <property type="evidence" value="ECO:0007669"/>
    <property type="project" value="UniProtKB-UniRule"/>
</dbReference>
<dbReference type="GO" id="GO:0004359">
    <property type="term" value="F:glutaminase activity"/>
    <property type="evidence" value="ECO:0007669"/>
    <property type="project" value="InterPro"/>
</dbReference>
<accession>A0A1W1Z681</accession>
<evidence type="ECO:0000256" key="15">
    <source>
        <dbReference type="RuleBase" id="RU003812"/>
    </source>
</evidence>
<evidence type="ECO:0000256" key="2">
    <source>
        <dbReference type="ARBA" id="ARBA00011738"/>
    </source>
</evidence>
<dbReference type="PANTHER" id="PTHR23090:SF7">
    <property type="entry name" value="NH(3)-DEPENDENT NAD(+) SYNTHETASE"/>
    <property type="match status" value="1"/>
</dbReference>
<feature type="binding site" evidence="13">
    <location>
        <position position="212"/>
    </location>
    <ligand>
        <name>ATP</name>
        <dbReference type="ChEBI" id="CHEBI:30616"/>
    </ligand>
</feature>
<dbReference type="NCBIfam" id="TIGR00552">
    <property type="entry name" value="nadE"/>
    <property type="match status" value="1"/>
</dbReference>
<dbReference type="AlphaFoldDB" id="A0A1W1Z681"/>
<dbReference type="RefSeq" id="WP_084099276.1">
    <property type="nucleotide sequence ID" value="NZ_FWXK01000006.1"/>
</dbReference>
<feature type="binding site" evidence="13">
    <location>
        <position position="166"/>
    </location>
    <ligand>
        <name>Mg(2+)</name>
        <dbReference type="ChEBI" id="CHEBI:18420"/>
    </ligand>
</feature>
<dbReference type="CDD" id="cd00553">
    <property type="entry name" value="NAD_synthase"/>
    <property type="match status" value="1"/>
</dbReference>
<dbReference type="FunFam" id="3.40.50.620:FF:000015">
    <property type="entry name" value="NH(3)-dependent NAD(+) synthetase"/>
    <property type="match status" value="1"/>
</dbReference>
<evidence type="ECO:0000256" key="4">
    <source>
        <dbReference type="ARBA" id="ARBA00022723"/>
    </source>
</evidence>
<feature type="binding site" evidence="13">
    <location>
        <position position="181"/>
    </location>
    <ligand>
        <name>deamido-NAD(+)</name>
        <dbReference type="ChEBI" id="CHEBI:58437"/>
        <note>ligand shared between two neighboring subunits</note>
    </ligand>
</feature>
<dbReference type="SUPFAM" id="SSF52402">
    <property type="entry name" value="Adenine nucleotide alpha hydrolases-like"/>
    <property type="match status" value="1"/>
</dbReference>
<feature type="binding site" description="in other chain" evidence="13">
    <location>
        <position position="174"/>
    </location>
    <ligand>
        <name>deamido-NAD(+)</name>
        <dbReference type="ChEBI" id="CHEBI:58437"/>
        <note>ligand shared between two neighboring subunits</note>
    </ligand>
</feature>
<protein>
    <recommendedName>
        <fullName evidence="12 13">NH(3)-dependent NAD(+) synthetase</fullName>
        <ecNumber evidence="11 13">6.3.1.5</ecNumber>
    </recommendedName>
</protein>
<dbReference type="GO" id="GO:0005737">
    <property type="term" value="C:cytoplasm"/>
    <property type="evidence" value="ECO:0007669"/>
    <property type="project" value="InterPro"/>
</dbReference>
<dbReference type="InterPro" id="IPR022926">
    <property type="entry name" value="NH(3)-dep_NAD(+)_synth"/>
</dbReference>
<evidence type="ECO:0000256" key="14">
    <source>
        <dbReference type="RuleBase" id="RU003811"/>
    </source>
</evidence>
<feature type="binding site" evidence="13">
    <location>
        <position position="190"/>
    </location>
    <ligand>
        <name>ATP</name>
        <dbReference type="ChEBI" id="CHEBI:30616"/>
    </ligand>
</feature>
<comment type="catalytic activity">
    <reaction evidence="9 13 15">
        <text>deamido-NAD(+) + NH4(+) + ATP = AMP + diphosphate + NAD(+) + H(+)</text>
        <dbReference type="Rhea" id="RHEA:21188"/>
        <dbReference type="ChEBI" id="CHEBI:15378"/>
        <dbReference type="ChEBI" id="CHEBI:28938"/>
        <dbReference type="ChEBI" id="CHEBI:30616"/>
        <dbReference type="ChEBI" id="CHEBI:33019"/>
        <dbReference type="ChEBI" id="CHEBI:57540"/>
        <dbReference type="ChEBI" id="CHEBI:58437"/>
        <dbReference type="ChEBI" id="CHEBI:456215"/>
        <dbReference type="EC" id="6.3.1.5"/>
    </reaction>
</comment>
<dbReference type="InterPro" id="IPR022310">
    <property type="entry name" value="NAD/GMP_synthase"/>
</dbReference>
<dbReference type="NCBIfam" id="NF001979">
    <property type="entry name" value="PRK00768.1"/>
    <property type="match status" value="1"/>
</dbReference>
<dbReference type="EMBL" id="FWXK01000006">
    <property type="protein sequence ID" value="SMC43950.1"/>
    <property type="molecule type" value="Genomic_DNA"/>
</dbReference>
<dbReference type="GO" id="GO:0003952">
    <property type="term" value="F:NAD+ synthase (glutamine-hydrolyzing) activity"/>
    <property type="evidence" value="ECO:0007669"/>
    <property type="project" value="InterPro"/>
</dbReference>
<feature type="binding site" evidence="13">
    <location>
        <position position="53"/>
    </location>
    <ligand>
        <name>Mg(2+)</name>
        <dbReference type="ChEBI" id="CHEBI:18420"/>
    </ligand>
</feature>
<evidence type="ECO:0000313" key="17">
    <source>
        <dbReference type="EMBL" id="SMC43950.1"/>
    </source>
</evidence>
<keyword evidence="3 13" id="KW-0436">Ligase</keyword>
<evidence type="ECO:0000256" key="3">
    <source>
        <dbReference type="ARBA" id="ARBA00022598"/>
    </source>
</evidence>
<evidence type="ECO:0000256" key="11">
    <source>
        <dbReference type="ARBA" id="ARBA00066987"/>
    </source>
</evidence>
<dbReference type="HAMAP" id="MF_00193">
    <property type="entry name" value="NadE_ammonia_dep"/>
    <property type="match status" value="1"/>
</dbReference>
<dbReference type="PANTHER" id="PTHR23090">
    <property type="entry name" value="NH 3 /GLUTAMINE-DEPENDENT NAD + SYNTHETASE"/>
    <property type="match status" value="1"/>
</dbReference>
<evidence type="ECO:0000256" key="1">
    <source>
        <dbReference type="ARBA" id="ARBA00005859"/>
    </source>
</evidence>
<keyword evidence="8 13" id="KW-0520">NAD</keyword>
<dbReference type="GO" id="GO:0005524">
    <property type="term" value="F:ATP binding"/>
    <property type="evidence" value="ECO:0007669"/>
    <property type="project" value="UniProtKB-UniRule"/>
</dbReference>
<dbReference type="EC" id="6.3.1.5" evidence="11 13"/>
<proteinExistence type="inferred from homology"/>
<dbReference type="InterPro" id="IPR003694">
    <property type="entry name" value="NAD_synthase"/>
</dbReference>
<feature type="binding site" description="in other chain" evidence="13">
    <location>
        <begin position="261"/>
        <end position="262"/>
    </location>
    <ligand>
        <name>deamido-NAD(+)</name>
        <dbReference type="ChEBI" id="CHEBI:58437"/>
        <note>ligand shared between two neighboring subunits</note>
    </ligand>
</feature>
<evidence type="ECO:0000259" key="16">
    <source>
        <dbReference type="Pfam" id="PF02540"/>
    </source>
</evidence>
<dbReference type="OrthoDB" id="9803818at2"/>
<dbReference type="UniPathway" id="UPA00253">
    <property type="reaction ID" value="UER00333"/>
</dbReference>
<feature type="binding site" description="in other chain" evidence="13">
    <location>
        <position position="141"/>
    </location>
    <ligand>
        <name>deamido-NAD(+)</name>
        <dbReference type="ChEBI" id="CHEBI:58437"/>
        <note>ligand shared between two neighboring subunits</note>
    </ligand>
</feature>
<dbReference type="STRING" id="371602.SAMN04487984_1155"/>
<keyword evidence="18" id="KW-1185">Reference proteome</keyword>
<evidence type="ECO:0000256" key="12">
    <source>
        <dbReference type="ARBA" id="ARBA00070926"/>
    </source>
</evidence>
<dbReference type="InterPro" id="IPR014729">
    <property type="entry name" value="Rossmann-like_a/b/a_fold"/>
</dbReference>